<dbReference type="GO" id="GO:0007165">
    <property type="term" value="P:signal transduction"/>
    <property type="evidence" value="ECO:0007669"/>
    <property type="project" value="InterPro"/>
</dbReference>
<gene>
    <name evidence="7" type="ORF">MNBD_GAMMA24-43</name>
</gene>
<dbReference type="GO" id="GO:0006355">
    <property type="term" value="P:regulation of DNA-templated transcription"/>
    <property type="evidence" value="ECO:0007669"/>
    <property type="project" value="InterPro"/>
</dbReference>
<feature type="transmembrane region" description="Helical" evidence="1">
    <location>
        <begin position="43"/>
        <end position="66"/>
    </location>
</feature>
<dbReference type="Pfam" id="PF08448">
    <property type="entry name" value="PAS_4"/>
    <property type="match status" value="1"/>
</dbReference>
<reference evidence="7" key="1">
    <citation type="submission" date="2018-06" db="EMBL/GenBank/DDBJ databases">
        <authorList>
            <person name="Zhirakovskaya E."/>
        </authorList>
    </citation>
    <scope>NUCLEOTIDE SEQUENCE</scope>
</reference>
<evidence type="ECO:0000259" key="4">
    <source>
        <dbReference type="PROSITE" id="PS50883"/>
    </source>
</evidence>
<dbReference type="InterPro" id="IPR000014">
    <property type="entry name" value="PAS"/>
</dbReference>
<evidence type="ECO:0000259" key="2">
    <source>
        <dbReference type="PROSITE" id="PS50112"/>
    </source>
</evidence>
<dbReference type="Pfam" id="PF00989">
    <property type="entry name" value="PAS"/>
    <property type="match status" value="1"/>
</dbReference>
<keyword evidence="1" id="KW-1133">Transmembrane helix</keyword>
<keyword evidence="1" id="KW-0472">Membrane</keyword>
<feature type="domain" description="GGDEF" evidence="6">
    <location>
        <begin position="555"/>
        <end position="688"/>
    </location>
</feature>
<dbReference type="PROSITE" id="PS50887">
    <property type="entry name" value="GGDEF"/>
    <property type="match status" value="1"/>
</dbReference>
<dbReference type="NCBIfam" id="TIGR00254">
    <property type="entry name" value="GGDEF"/>
    <property type="match status" value="1"/>
</dbReference>
<feature type="transmembrane region" description="Helical" evidence="1">
    <location>
        <begin position="12"/>
        <end position="37"/>
    </location>
</feature>
<dbReference type="Gene3D" id="3.30.450.20">
    <property type="entry name" value="PAS domain"/>
    <property type="match status" value="2"/>
</dbReference>
<dbReference type="InterPro" id="IPR052155">
    <property type="entry name" value="Biofilm_reg_signaling"/>
</dbReference>
<dbReference type="InterPro" id="IPR029787">
    <property type="entry name" value="Nucleotide_cyclase"/>
</dbReference>
<dbReference type="AlphaFoldDB" id="A0A3B1BIJ1"/>
<evidence type="ECO:0000313" key="7">
    <source>
        <dbReference type="EMBL" id="VAX14311.1"/>
    </source>
</evidence>
<organism evidence="7">
    <name type="scientific">hydrothermal vent metagenome</name>
    <dbReference type="NCBI Taxonomy" id="652676"/>
    <lineage>
        <taxon>unclassified sequences</taxon>
        <taxon>metagenomes</taxon>
        <taxon>ecological metagenomes</taxon>
    </lineage>
</organism>
<dbReference type="InterPro" id="IPR013767">
    <property type="entry name" value="PAS_fold"/>
</dbReference>
<feature type="domain" description="PAS" evidence="2">
    <location>
        <begin position="398"/>
        <end position="468"/>
    </location>
</feature>
<dbReference type="GO" id="GO:0016020">
    <property type="term" value="C:membrane"/>
    <property type="evidence" value="ECO:0007669"/>
    <property type="project" value="InterPro"/>
</dbReference>
<evidence type="ECO:0000259" key="6">
    <source>
        <dbReference type="PROSITE" id="PS50887"/>
    </source>
</evidence>
<dbReference type="Gene3D" id="3.20.20.450">
    <property type="entry name" value="EAL domain"/>
    <property type="match status" value="1"/>
</dbReference>
<dbReference type="Pfam" id="PF00990">
    <property type="entry name" value="GGDEF"/>
    <property type="match status" value="1"/>
</dbReference>
<dbReference type="PROSITE" id="PS50113">
    <property type="entry name" value="PAC"/>
    <property type="match status" value="1"/>
</dbReference>
<dbReference type="NCBIfam" id="TIGR00229">
    <property type="entry name" value="sensory_box"/>
    <property type="match status" value="2"/>
</dbReference>
<proteinExistence type="predicted"/>
<dbReference type="CDD" id="cd01948">
    <property type="entry name" value="EAL"/>
    <property type="match status" value="1"/>
</dbReference>
<dbReference type="SMART" id="SM00267">
    <property type="entry name" value="GGDEF"/>
    <property type="match status" value="1"/>
</dbReference>
<dbReference type="InterPro" id="IPR035965">
    <property type="entry name" value="PAS-like_dom_sf"/>
</dbReference>
<dbReference type="SUPFAM" id="SSF55073">
    <property type="entry name" value="Nucleotide cyclase"/>
    <property type="match status" value="1"/>
</dbReference>
<evidence type="ECO:0000259" key="5">
    <source>
        <dbReference type="PROSITE" id="PS50885"/>
    </source>
</evidence>
<dbReference type="InterPro" id="IPR000160">
    <property type="entry name" value="GGDEF_dom"/>
</dbReference>
<dbReference type="InterPro" id="IPR000700">
    <property type="entry name" value="PAS-assoc_C"/>
</dbReference>
<dbReference type="CDD" id="cd01949">
    <property type="entry name" value="GGDEF"/>
    <property type="match status" value="1"/>
</dbReference>
<sequence length="961" mass="108026">MEHSLSSLKKHLLFLATASFALTPILGYSVAVAFGMIDPATLFVWPGGVLLIAFSFMLLLGQAVHFMRYLNPIIRWLEQHPDQSTLPETLNRRLNNFSDNYWGVFLIYALSVPTIQHWYGLYPENTTIYISLLHFILLQLAIAIMAGLPGYLLSLSTLGRLAQHIGHTQVHVSMKSQMLLIGAFMPVLCTTILLRFYWWQTGFLPTEILLLWLLMSLMSFTLSLLVIRGLNQSLAPVHELVANSGAANYLDLARRLRPCSVDEVGSLVQTLGRLFSRLSDQESHMHAIVDHAAEAIIVVNRDKNIETFNPAAEELFGYHGHEVHGQPLNMLLPDIFADYTEPGLLQKEQETCGLHRQGHQLAVSVRLSQMQMHDKQYFTCLVADITDRKAAEKKLVAAEARYRNLVVLAHDLVWSMDAEGRWTYLNNAVKRIYGYTPQEMIGQPFSNFQAPESVTRDLEALASLQQGQELLNYETVHIDRESSPRHLSFNARPQFDEDGALVSITGTARDITAQKAFEHELTWQAQHDSLTGLFNRKYFMQELERLVTRVSRNGAECAMLYLDLDQFKYVNDTLGHAAGDRLLLECTKMLHDNIREGDLLSRFGGDEFTVLLYNLNTQAAHQVAENTRTLFENFRYIDNGQSFNITCSIGISMITRNSPSAEDVLLHADLACNIAKTQGRNCVHLSTPEDKEKDGMAEDIGWATRVRDAYEQDRFSLAFQPIMSIADNTVQDYEVLLRMKLKNGDTIMPGGFMPAAERFGLINHVDRWTVEAAVKKLAGMHENNQPLRFSINLSGRAFEDKQLLPMIQSLLRETQLDPSALTFEITESAAISNLAAASKFIYKLKEIGCQFALDDFGTGFCSFTYLKHLPVDKLKIDGSFVKGLAESSVDQAMVKSMNQIAHALHKQTIAEFVENEETLALLKSFGVDFAQGHYLGKPDKLTAESGWVKSAVQPTGTAIIH</sequence>
<feature type="domain" description="PAC" evidence="3">
    <location>
        <begin position="471"/>
        <end position="523"/>
    </location>
</feature>
<evidence type="ECO:0000259" key="3">
    <source>
        <dbReference type="PROSITE" id="PS50113"/>
    </source>
</evidence>
<protein>
    <submittedName>
        <fullName evidence="7">Diguanylate cyclase/phosphodiesterase (GGDEF &amp; EAL domains) with PAS/PAC sensor(S)</fullName>
    </submittedName>
</protein>
<dbReference type="PROSITE" id="PS50112">
    <property type="entry name" value="PAS"/>
    <property type="match status" value="2"/>
</dbReference>
<dbReference type="Gene3D" id="3.30.70.270">
    <property type="match status" value="1"/>
</dbReference>
<dbReference type="SUPFAM" id="SSF55785">
    <property type="entry name" value="PYP-like sensor domain (PAS domain)"/>
    <property type="match status" value="2"/>
</dbReference>
<dbReference type="Pfam" id="PF00563">
    <property type="entry name" value="EAL"/>
    <property type="match status" value="1"/>
</dbReference>
<feature type="transmembrane region" description="Helical" evidence="1">
    <location>
        <begin position="101"/>
        <end position="122"/>
    </location>
</feature>
<feature type="transmembrane region" description="Helical" evidence="1">
    <location>
        <begin position="209"/>
        <end position="227"/>
    </location>
</feature>
<feature type="domain" description="HAMP" evidence="5">
    <location>
        <begin position="231"/>
        <end position="283"/>
    </location>
</feature>
<dbReference type="InterPro" id="IPR035919">
    <property type="entry name" value="EAL_sf"/>
</dbReference>
<dbReference type="InterPro" id="IPR001633">
    <property type="entry name" value="EAL_dom"/>
</dbReference>
<feature type="transmembrane region" description="Helical" evidence="1">
    <location>
        <begin position="178"/>
        <end position="197"/>
    </location>
</feature>
<dbReference type="SMART" id="SM00052">
    <property type="entry name" value="EAL"/>
    <property type="match status" value="1"/>
</dbReference>
<name>A0A3B1BIJ1_9ZZZZ</name>
<dbReference type="EMBL" id="UOFZ01000170">
    <property type="protein sequence ID" value="VAX14311.1"/>
    <property type="molecule type" value="Genomic_DNA"/>
</dbReference>
<dbReference type="FunFam" id="3.30.70.270:FF:000001">
    <property type="entry name" value="Diguanylate cyclase domain protein"/>
    <property type="match status" value="1"/>
</dbReference>
<dbReference type="PANTHER" id="PTHR44757">
    <property type="entry name" value="DIGUANYLATE CYCLASE DGCP"/>
    <property type="match status" value="1"/>
</dbReference>
<dbReference type="InterPro" id="IPR003660">
    <property type="entry name" value="HAMP_dom"/>
</dbReference>
<feature type="transmembrane region" description="Helical" evidence="1">
    <location>
        <begin position="128"/>
        <end position="153"/>
    </location>
</feature>
<accession>A0A3B1BIJ1</accession>
<dbReference type="SUPFAM" id="SSF141868">
    <property type="entry name" value="EAL domain-like"/>
    <property type="match status" value="1"/>
</dbReference>
<dbReference type="PROSITE" id="PS50885">
    <property type="entry name" value="HAMP"/>
    <property type="match status" value="1"/>
</dbReference>
<dbReference type="InterPro" id="IPR013656">
    <property type="entry name" value="PAS_4"/>
</dbReference>
<dbReference type="PANTHER" id="PTHR44757:SF4">
    <property type="entry name" value="DIGUANYLATE CYCLASE DGCE-RELATED"/>
    <property type="match status" value="1"/>
</dbReference>
<dbReference type="SMART" id="SM00091">
    <property type="entry name" value="PAS"/>
    <property type="match status" value="2"/>
</dbReference>
<keyword evidence="1" id="KW-0812">Transmembrane</keyword>
<evidence type="ECO:0000256" key="1">
    <source>
        <dbReference type="SAM" id="Phobius"/>
    </source>
</evidence>
<feature type="domain" description="PAS" evidence="2">
    <location>
        <begin position="281"/>
        <end position="334"/>
    </location>
</feature>
<feature type="domain" description="EAL" evidence="4">
    <location>
        <begin position="699"/>
        <end position="952"/>
    </location>
</feature>
<dbReference type="InterPro" id="IPR043128">
    <property type="entry name" value="Rev_trsase/Diguanyl_cyclase"/>
</dbReference>
<dbReference type="CDD" id="cd00130">
    <property type="entry name" value="PAS"/>
    <property type="match status" value="2"/>
</dbReference>
<dbReference type="PROSITE" id="PS50883">
    <property type="entry name" value="EAL"/>
    <property type="match status" value="1"/>
</dbReference>